<accession>A0A0F7SAV4</accession>
<protein>
    <submittedName>
        <fullName evidence="2">Uncharacterized protein</fullName>
    </submittedName>
</protein>
<dbReference type="Proteomes" id="UP000242770">
    <property type="component" value="Unassembled WGS sequence"/>
</dbReference>
<organism evidence="2 3">
    <name type="scientific">Sporisorium scitamineum</name>
    <dbReference type="NCBI Taxonomy" id="49012"/>
    <lineage>
        <taxon>Eukaryota</taxon>
        <taxon>Fungi</taxon>
        <taxon>Dikarya</taxon>
        <taxon>Basidiomycota</taxon>
        <taxon>Ustilaginomycotina</taxon>
        <taxon>Ustilaginomycetes</taxon>
        <taxon>Ustilaginales</taxon>
        <taxon>Ustilaginaceae</taxon>
        <taxon>Sporisorium</taxon>
    </lineage>
</organism>
<sequence length="80" mass="9047">MNDHSLDPQLAPRPPHPGYFQPSFIENPWYDLERKHEIPHLEAISLTLQPQHGDVDVDETQVPTEQVTAAPPRPTEATTT</sequence>
<name>A0A0F7SAV4_9BASI</name>
<proteinExistence type="predicted"/>
<dbReference type="EMBL" id="CCFA01002548">
    <property type="protein sequence ID" value="CDW97900.1"/>
    <property type="molecule type" value="Genomic_DNA"/>
</dbReference>
<evidence type="ECO:0000313" key="2">
    <source>
        <dbReference type="EMBL" id="CDW97900.1"/>
    </source>
</evidence>
<gene>
    <name evidence="2" type="primary">SSCI42720.1</name>
</gene>
<evidence type="ECO:0000256" key="1">
    <source>
        <dbReference type="SAM" id="MobiDB-lite"/>
    </source>
</evidence>
<reference evidence="3" key="1">
    <citation type="submission" date="2014-06" db="EMBL/GenBank/DDBJ databases">
        <authorList>
            <person name="Berkman P.J."/>
        </authorList>
    </citation>
    <scope>NUCLEOTIDE SEQUENCE [LARGE SCALE GENOMIC DNA]</scope>
</reference>
<dbReference type="AlphaFoldDB" id="A0A0F7SAV4"/>
<feature type="region of interest" description="Disordered" evidence="1">
    <location>
        <begin position="57"/>
        <end position="80"/>
    </location>
</feature>
<evidence type="ECO:0000313" key="3">
    <source>
        <dbReference type="Proteomes" id="UP000242770"/>
    </source>
</evidence>
<keyword evidence="3" id="KW-1185">Reference proteome</keyword>